<dbReference type="FunFam" id="3.60.21.10:FF:000028">
    <property type="entry name" value="Putative metallophosphoesterase"/>
    <property type="match status" value="1"/>
</dbReference>
<evidence type="ECO:0000256" key="2">
    <source>
        <dbReference type="ARBA" id="ARBA00022723"/>
    </source>
</evidence>
<reference evidence="6 7" key="1">
    <citation type="submission" date="2016-11" db="EMBL/GenBank/DDBJ databases">
        <authorList>
            <person name="Jaros S."/>
            <person name="Januszkiewicz K."/>
            <person name="Wedrychowicz H."/>
        </authorList>
    </citation>
    <scope>NUCLEOTIDE SEQUENCE [LARGE SCALE GENOMIC DNA]</scope>
    <source>
        <strain evidence="6 7">IBRC-M 10683</strain>
    </source>
</reference>
<evidence type="ECO:0000259" key="5">
    <source>
        <dbReference type="Pfam" id="PF00149"/>
    </source>
</evidence>
<dbReference type="PANTHER" id="PTHR31302">
    <property type="entry name" value="TRANSMEMBRANE PROTEIN WITH METALLOPHOSPHOESTERASE DOMAIN-RELATED"/>
    <property type="match status" value="1"/>
</dbReference>
<dbReference type="PANTHER" id="PTHR31302:SF25">
    <property type="entry name" value="PHOSPHOESTERASE"/>
    <property type="match status" value="1"/>
</dbReference>
<dbReference type="AlphaFoldDB" id="A0A1M5I890"/>
<keyword evidence="7" id="KW-1185">Reference proteome</keyword>
<evidence type="ECO:0000256" key="3">
    <source>
        <dbReference type="ARBA" id="ARBA00022801"/>
    </source>
</evidence>
<dbReference type="SUPFAM" id="SSF56300">
    <property type="entry name" value="Metallo-dependent phosphatases"/>
    <property type="match status" value="1"/>
</dbReference>
<comment type="cofactor">
    <cofactor evidence="1">
        <name>a divalent metal cation</name>
        <dbReference type="ChEBI" id="CHEBI:60240"/>
    </cofactor>
</comment>
<protein>
    <recommendedName>
        <fullName evidence="5">Calcineurin-like phosphoesterase domain-containing protein</fullName>
    </recommendedName>
</protein>
<dbReference type="OrthoDB" id="9780884at2"/>
<dbReference type="EMBL" id="FQVW01000022">
    <property type="protein sequence ID" value="SHG24472.1"/>
    <property type="molecule type" value="Genomic_DNA"/>
</dbReference>
<name>A0A1M5I890_9BACI</name>
<dbReference type="Pfam" id="PF00149">
    <property type="entry name" value="Metallophos"/>
    <property type="match status" value="1"/>
</dbReference>
<comment type="similarity">
    <text evidence="4">Belongs to the metallophosphoesterase superfamily.</text>
</comment>
<dbReference type="CDD" id="cd07385">
    <property type="entry name" value="MPP_YkuE_C"/>
    <property type="match status" value="1"/>
</dbReference>
<dbReference type="GO" id="GO:0008758">
    <property type="term" value="F:UDP-2,3-diacylglucosamine hydrolase activity"/>
    <property type="evidence" value="ECO:0007669"/>
    <property type="project" value="TreeGrafter"/>
</dbReference>
<evidence type="ECO:0000256" key="1">
    <source>
        <dbReference type="ARBA" id="ARBA00001968"/>
    </source>
</evidence>
<evidence type="ECO:0000256" key="4">
    <source>
        <dbReference type="ARBA" id="ARBA00061089"/>
    </source>
</evidence>
<dbReference type="GO" id="GO:0046872">
    <property type="term" value="F:metal ion binding"/>
    <property type="evidence" value="ECO:0007669"/>
    <property type="project" value="UniProtKB-KW"/>
</dbReference>
<dbReference type="InterPro" id="IPR029052">
    <property type="entry name" value="Metallo-depent_PP-like"/>
</dbReference>
<dbReference type="Proteomes" id="UP000183988">
    <property type="component" value="Unassembled WGS sequence"/>
</dbReference>
<dbReference type="RefSeq" id="WP_072890575.1">
    <property type="nucleotide sequence ID" value="NZ_FQVW01000022.1"/>
</dbReference>
<feature type="domain" description="Calcineurin-like phosphoesterase" evidence="5">
    <location>
        <begin position="55"/>
        <end position="220"/>
    </location>
</feature>
<evidence type="ECO:0000313" key="6">
    <source>
        <dbReference type="EMBL" id="SHG24472.1"/>
    </source>
</evidence>
<dbReference type="GO" id="GO:0009245">
    <property type="term" value="P:lipid A biosynthetic process"/>
    <property type="evidence" value="ECO:0007669"/>
    <property type="project" value="TreeGrafter"/>
</dbReference>
<proteinExistence type="inferred from homology"/>
<organism evidence="6 7">
    <name type="scientific">Ornithinibacillus halophilus</name>
    <dbReference type="NCBI Taxonomy" id="930117"/>
    <lineage>
        <taxon>Bacteria</taxon>
        <taxon>Bacillati</taxon>
        <taxon>Bacillota</taxon>
        <taxon>Bacilli</taxon>
        <taxon>Bacillales</taxon>
        <taxon>Bacillaceae</taxon>
        <taxon>Ornithinibacillus</taxon>
    </lineage>
</organism>
<accession>A0A1M5I890</accession>
<dbReference type="InterPro" id="IPR004843">
    <property type="entry name" value="Calcineurin-like_PHP"/>
</dbReference>
<sequence length="283" mass="32419">MNRRSFLKRTIGSLLTLVGVSGGTYYYARDIEPSMLAIKQETIRSQKIPSSFNDFKIVQFSDTHIGFHYSIEQFNDLIKQMNTLNPDIVVFTGDLVDEPSEYQWDNHIIQSLKNIKASYGKYWIYGNHDHGGYGTDIIKQVMEKSDFQLLMNNHHQIEIGNDRITLAGIDDVMLGKPNLTKTLDTANPDLFTILLAHEPDFADQAVNYPVDIQLSGHSHGGQVRFPFIGHLYTPSYAEKYVQGKYSLDNGKLLLYVNRGIGTTRMPYRFLCKPEIHMYTLNRK</sequence>
<evidence type="ECO:0000313" key="7">
    <source>
        <dbReference type="Proteomes" id="UP000183988"/>
    </source>
</evidence>
<dbReference type="InterPro" id="IPR051158">
    <property type="entry name" value="Metallophosphoesterase_sf"/>
</dbReference>
<dbReference type="GO" id="GO:0016020">
    <property type="term" value="C:membrane"/>
    <property type="evidence" value="ECO:0007669"/>
    <property type="project" value="GOC"/>
</dbReference>
<dbReference type="Gene3D" id="3.60.21.10">
    <property type="match status" value="1"/>
</dbReference>
<keyword evidence="3" id="KW-0378">Hydrolase</keyword>
<gene>
    <name evidence="6" type="ORF">SAMN05216225_102218</name>
</gene>
<keyword evidence="2" id="KW-0479">Metal-binding</keyword>